<feature type="compositionally biased region" description="Basic and acidic residues" evidence="1">
    <location>
        <begin position="943"/>
        <end position="955"/>
    </location>
</feature>
<evidence type="ECO:0008006" key="4">
    <source>
        <dbReference type="Google" id="ProtNLM"/>
    </source>
</evidence>
<reference evidence="2" key="1">
    <citation type="submission" date="2020-04" db="EMBL/GenBank/DDBJ databases">
        <title>Analysis of mating type loci in Filobasidium floriforme.</title>
        <authorList>
            <person name="Nowrousian M."/>
        </authorList>
    </citation>
    <scope>NUCLEOTIDE SEQUENCE</scope>
    <source>
        <strain evidence="2">CBS 6242</strain>
    </source>
</reference>
<evidence type="ECO:0000256" key="1">
    <source>
        <dbReference type="SAM" id="MobiDB-lite"/>
    </source>
</evidence>
<organism evidence="2 3">
    <name type="scientific">Filobasidium floriforme</name>
    <dbReference type="NCBI Taxonomy" id="5210"/>
    <lineage>
        <taxon>Eukaryota</taxon>
        <taxon>Fungi</taxon>
        <taxon>Dikarya</taxon>
        <taxon>Basidiomycota</taxon>
        <taxon>Agaricomycotina</taxon>
        <taxon>Tremellomycetes</taxon>
        <taxon>Filobasidiales</taxon>
        <taxon>Filobasidiaceae</taxon>
        <taxon>Filobasidium</taxon>
    </lineage>
</organism>
<evidence type="ECO:0000313" key="3">
    <source>
        <dbReference type="Proteomes" id="UP000812966"/>
    </source>
</evidence>
<feature type="region of interest" description="Disordered" evidence="1">
    <location>
        <begin position="931"/>
        <end position="960"/>
    </location>
</feature>
<comment type="caution">
    <text evidence="2">The sequence shown here is derived from an EMBL/GenBank/DDBJ whole genome shotgun (WGS) entry which is preliminary data.</text>
</comment>
<accession>A0A8K0JJR2</accession>
<proteinExistence type="predicted"/>
<gene>
    <name evidence="2" type="ORF">FFLO_04753</name>
</gene>
<feature type="compositionally biased region" description="Polar residues" evidence="1">
    <location>
        <begin position="931"/>
        <end position="942"/>
    </location>
</feature>
<protein>
    <recommendedName>
        <fullName evidence="4">Apple domain-containing protein</fullName>
    </recommendedName>
</protein>
<keyword evidence="3" id="KW-1185">Reference proteome</keyword>
<evidence type="ECO:0000313" key="2">
    <source>
        <dbReference type="EMBL" id="KAG7530846.1"/>
    </source>
</evidence>
<dbReference type="EMBL" id="JABELV010000107">
    <property type="protein sequence ID" value="KAG7530846.1"/>
    <property type="molecule type" value="Genomic_DNA"/>
</dbReference>
<name>A0A8K0JJR2_9TREE</name>
<dbReference type="Proteomes" id="UP000812966">
    <property type="component" value="Unassembled WGS sequence"/>
</dbReference>
<sequence>MLGYAPSQSSARSDSRSLATFEYPGLMTVTVVGSDTATEPPSVIEQPLETVVDYSALQHIMPFLSCSGENLQEEQWACKIVLDHINRKAFVQQVSREVGIPGAPSCTLDIRVDPELRSGDGKIRRAYIIAFRRAMGYEDENDLEPCLGHHAYPRTQLFVIAIHKYRAMLPHSSVLGLKDNLEGPCCQTYLKALRSQSARRRMSGGLVVLYVVHHSDFGPLYQKQVNRYHSERPIMSENPIGYVQEGSDDLTRSNYEATLIGSFQYPGFSNTWFQVYDGYPSSTNGSFRNMTVIEGCTRVGEDGMDQRNELYASLHNLIPESTYMIDETDSLPYWATCEYVRRKSCETFTSEVIRLYNNSLDLPMVSSLNVSEEEKVDIRRQLWSIWCALRKAIGSMPGPPPAVGSTEAWITERLLLAIRKSARLIPTMTDGRHALGSSTSQRHLAGLKVFYQQEMAKASTVWNSNQGMSDDNEQRCCDCQIEGEGHTDGNIAGILNKEYHGKLLLFVNSVSVTLCDMTANDARQFINWSDLASRTPTAIGPGTASSCEEQERVSKYVWKMAEFCEAVGIAYSKTEEWWADAPDHERLLVTEVYNRMDKIWNPPNEQSEELDKFSIAPLDLWARVTGNLVHRYGVQAGAQPSFAMTLSRLHSDTRHPLSTREEESRREADWRDRPIEVSIVSGWKEEIGKEDGRSSQRSGPRIFKSNFFTTESNREKFYCMSYQSTYTNGNESINPWTGPSDYSTGSSVAATVNDNLCSRILVKYNHGNLYEDRGSSDWLRALQNCKTALESRNDLDKVNQGQYGIMLCEFILDVDRGERMRERSRATGIVSACSIQARPYLYERQFQGSRVSGACGPDPMDLKPGFTGVEQGRELIGCYSVCLCDCWLFDGGLERLSKDRSLNSGHRMGTLERDIIMKPHHTLQVYTHSVSGLAHPSSNPTRENLEPRQRGDLRRHSLGSNGVAPRLCRVGKGKQAIRRRMAGRQALQYITVIAILSLLRAGLASAQLPDEGNRLEYDPSKGEECIPGWFEGKSDYTQPWSSWHGKGDWGTLRPLAQRSANMTSILDCAAECLAAADQFPQRKGENCTAVSFTKFYREKTGNCTLYSSNPEKITKTNGESGLEIEDVSVFDSGCDAYESPIPLHNEVHQQARLHNETSPSPHTPGTWSLSESPCNTISDLVRLSATSGPALETNGPIVPETSPIAVEGQYPVIFLPDNSQDVRSIFCRAHRASTIDVFPTEASTFNSRTDNEALSAATSAKVPDSQVASEQVVLLTASQRKALQDYCRIGMLSQEWIEEKWRDYRRVLFKKKNFVEDHVPPTQQRAEYEKKQEV</sequence>